<evidence type="ECO:0000313" key="2">
    <source>
        <dbReference type="EMBL" id="EUD63994.1"/>
    </source>
</evidence>
<evidence type="ECO:0000313" key="3">
    <source>
        <dbReference type="Proteomes" id="UP000030640"/>
    </source>
</evidence>
<feature type="compositionally biased region" description="Basic and acidic residues" evidence="1">
    <location>
        <begin position="39"/>
        <end position="56"/>
    </location>
</feature>
<gene>
    <name evidence="2" type="ORF">C922_05625</name>
</gene>
<reference evidence="2 3" key="1">
    <citation type="submission" date="2013-02" db="EMBL/GenBank/DDBJ databases">
        <title>The Genome Sequence of Plasmodium inui San Antonio 1.</title>
        <authorList>
            <consortium name="The Broad Institute Genome Sequencing Platform"/>
            <consortium name="The Broad Institute Genome Sequencing Center for Infectious Disease"/>
            <person name="Neafsey D."/>
            <person name="Cheeseman I."/>
            <person name="Volkman S."/>
            <person name="Adams J."/>
            <person name="Walker B."/>
            <person name="Young S.K."/>
            <person name="Zeng Q."/>
            <person name="Gargeya S."/>
            <person name="Fitzgerald M."/>
            <person name="Haas B."/>
            <person name="Abouelleil A."/>
            <person name="Alvarado L."/>
            <person name="Arachchi H.M."/>
            <person name="Berlin A.M."/>
            <person name="Chapman S.B."/>
            <person name="Dewar J."/>
            <person name="Goldberg J."/>
            <person name="Griggs A."/>
            <person name="Gujja S."/>
            <person name="Hansen M."/>
            <person name="Howarth C."/>
            <person name="Imamovic A."/>
            <person name="Larimer J."/>
            <person name="McCowan C."/>
            <person name="Murphy C."/>
            <person name="Neiman D."/>
            <person name="Pearson M."/>
            <person name="Priest M."/>
            <person name="Roberts A."/>
            <person name="Saif S."/>
            <person name="Shea T."/>
            <person name="Sisk P."/>
            <person name="Sykes S."/>
            <person name="Wortman J."/>
            <person name="Nusbaum C."/>
            <person name="Birren B."/>
        </authorList>
    </citation>
    <scope>NUCLEOTIDE SEQUENCE [LARGE SCALE GENOMIC DNA]</scope>
    <source>
        <strain evidence="2 3">San Antonio 1</strain>
    </source>
</reference>
<accession>W7A4G3</accession>
<keyword evidence="3" id="KW-1185">Reference proteome</keyword>
<name>W7A4G3_9APIC</name>
<dbReference type="EMBL" id="KI965573">
    <property type="protein sequence ID" value="EUD63994.1"/>
    <property type="molecule type" value="Genomic_DNA"/>
</dbReference>
<feature type="region of interest" description="Disordered" evidence="1">
    <location>
        <begin position="1"/>
        <end position="96"/>
    </location>
</feature>
<evidence type="ECO:0000256" key="1">
    <source>
        <dbReference type="SAM" id="MobiDB-lite"/>
    </source>
</evidence>
<organism evidence="2 3">
    <name type="scientific">Plasmodium inui San Antonio 1</name>
    <dbReference type="NCBI Taxonomy" id="1237626"/>
    <lineage>
        <taxon>Eukaryota</taxon>
        <taxon>Sar</taxon>
        <taxon>Alveolata</taxon>
        <taxon>Apicomplexa</taxon>
        <taxon>Aconoidasida</taxon>
        <taxon>Haemosporida</taxon>
        <taxon>Plasmodiidae</taxon>
        <taxon>Plasmodium</taxon>
        <taxon>Plasmodium (Plasmodium)</taxon>
    </lineage>
</organism>
<proteinExistence type="predicted"/>
<dbReference type="RefSeq" id="XP_008819418.1">
    <property type="nucleotide sequence ID" value="XM_008821196.1"/>
</dbReference>
<dbReference type="AlphaFoldDB" id="W7A4G3"/>
<feature type="compositionally biased region" description="Polar residues" evidence="1">
    <location>
        <begin position="62"/>
        <end position="78"/>
    </location>
</feature>
<dbReference type="VEuPathDB" id="PlasmoDB:C922_05625"/>
<sequence>MLRGLEEGGEVLAGVGGSREFSEQDPEDYTRQGQGRQNQRTDYDKDSKKEGKEKGPHFMQRNRGSSKSRLLSSHTRTPANEGIERCRNNNRVKKRY</sequence>
<protein>
    <submittedName>
        <fullName evidence="2">Uncharacterized protein</fullName>
    </submittedName>
</protein>
<dbReference type="Proteomes" id="UP000030640">
    <property type="component" value="Unassembled WGS sequence"/>
</dbReference>
<dbReference type="GeneID" id="20040899"/>